<dbReference type="Pfam" id="PF13517">
    <property type="entry name" value="FG-GAP_3"/>
    <property type="match status" value="2"/>
</dbReference>
<dbReference type="PANTHER" id="PTHR44103:SF1">
    <property type="entry name" value="PROPROTEIN CONVERTASE P"/>
    <property type="match status" value="1"/>
</dbReference>
<dbReference type="InterPro" id="IPR013517">
    <property type="entry name" value="FG-GAP"/>
</dbReference>
<keyword evidence="1 2" id="KW-0732">Signal</keyword>
<dbReference type="Proteomes" id="UP001596203">
    <property type="component" value="Unassembled WGS sequence"/>
</dbReference>
<evidence type="ECO:0000313" key="5">
    <source>
        <dbReference type="Proteomes" id="UP001596203"/>
    </source>
</evidence>
<dbReference type="Gene3D" id="2.40.128.340">
    <property type="match status" value="1"/>
</dbReference>
<dbReference type="InterPro" id="IPR058593">
    <property type="entry name" value="ARB_07466-like_C"/>
</dbReference>
<evidence type="ECO:0000256" key="2">
    <source>
        <dbReference type="SAM" id="SignalP"/>
    </source>
</evidence>
<name>A0ABW1KKJ6_9ACTN</name>
<evidence type="ECO:0000256" key="1">
    <source>
        <dbReference type="ARBA" id="ARBA00022729"/>
    </source>
</evidence>
<feature type="signal peptide" evidence="2">
    <location>
        <begin position="1"/>
        <end position="21"/>
    </location>
</feature>
<dbReference type="Pfam" id="PF26571">
    <property type="entry name" value="VldE"/>
    <property type="match status" value="1"/>
</dbReference>
<reference evidence="5" key="1">
    <citation type="journal article" date="2019" name="Int. J. Syst. Evol. Microbiol.">
        <title>The Global Catalogue of Microorganisms (GCM) 10K type strain sequencing project: providing services to taxonomists for standard genome sequencing and annotation.</title>
        <authorList>
            <consortium name="The Broad Institute Genomics Platform"/>
            <consortium name="The Broad Institute Genome Sequencing Center for Infectious Disease"/>
            <person name="Wu L."/>
            <person name="Ma J."/>
        </authorList>
    </citation>
    <scope>NUCLEOTIDE SEQUENCE [LARGE SCALE GENOMIC DNA]</scope>
    <source>
        <strain evidence="5">ZS-35-S2</strain>
    </source>
</reference>
<sequence>MTIFGVTLSVAILPPAAPAHADPAVDPYPVWTQPVCQSFVEQPGVKEFRDMILSRIGGTSGGIHACSGFEHGEGRAWDWMMDAPDPAEAAKVRQVLDWLLATDAAGTPHAMARRLGIGNIIWNRQSIELWSYDPDKVWEPYGCSGNPTAGNCHTNHVHFAFSWQGARRQTTWFTTSPKPPAWYPDHADHRDNTGRLGDFNGDGKDDVLAVDGSGSMYVYPGNGVALGTPYYVGNGWHSMSSINVGDLNGDGRDDVLAVDGSGSMYVYPGNGVALGTPYYVGNGWHSMSSINVGDLNGDGRDDVLAVDGSGSMYVYPGNGTALGARYFIGNGWNGVAFVNVGDLNGDGRDDVLAVDGSGSMYVYPGNGAALGARYFIGNGWNGMAFVN</sequence>
<feature type="domain" description="ARB-07466-like C-terminal" evidence="3">
    <location>
        <begin position="42"/>
        <end position="149"/>
    </location>
</feature>
<comment type="caution">
    <text evidence="4">The sequence shown here is derived from an EMBL/GenBank/DDBJ whole genome shotgun (WGS) entry which is preliminary data.</text>
</comment>
<dbReference type="PANTHER" id="PTHR44103">
    <property type="entry name" value="PROPROTEIN CONVERTASE P"/>
    <property type="match status" value="1"/>
</dbReference>
<dbReference type="InterPro" id="IPR028994">
    <property type="entry name" value="Integrin_alpha_N"/>
</dbReference>
<organism evidence="4 5">
    <name type="scientific">Plantactinospora solaniradicis</name>
    <dbReference type="NCBI Taxonomy" id="1723736"/>
    <lineage>
        <taxon>Bacteria</taxon>
        <taxon>Bacillati</taxon>
        <taxon>Actinomycetota</taxon>
        <taxon>Actinomycetes</taxon>
        <taxon>Micromonosporales</taxon>
        <taxon>Micromonosporaceae</taxon>
        <taxon>Plantactinospora</taxon>
    </lineage>
</organism>
<dbReference type="RefSeq" id="WP_377429509.1">
    <property type="nucleotide sequence ID" value="NZ_JBHSPR010000042.1"/>
</dbReference>
<accession>A0ABW1KKJ6</accession>
<gene>
    <name evidence="4" type="ORF">ACFP2T_35115</name>
</gene>
<dbReference type="EMBL" id="JBHSPR010000042">
    <property type="protein sequence ID" value="MFC6021388.1"/>
    <property type="molecule type" value="Genomic_DNA"/>
</dbReference>
<proteinExistence type="predicted"/>
<dbReference type="SUPFAM" id="SSF69318">
    <property type="entry name" value="Integrin alpha N-terminal domain"/>
    <property type="match status" value="1"/>
</dbReference>
<dbReference type="Gene3D" id="2.130.10.130">
    <property type="entry name" value="Integrin alpha, N-terminal"/>
    <property type="match status" value="1"/>
</dbReference>
<keyword evidence="5" id="KW-1185">Reference proteome</keyword>
<evidence type="ECO:0000259" key="3">
    <source>
        <dbReference type="Pfam" id="PF26571"/>
    </source>
</evidence>
<feature type="chain" id="PRO_5047304403" evidence="2">
    <location>
        <begin position="22"/>
        <end position="387"/>
    </location>
</feature>
<evidence type="ECO:0000313" key="4">
    <source>
        <dbReference type="EMBL" id="MFC6021388.1"/>
    </source>
</evidence>
<protein>
    <submittedName>
        <fullName evidence="4">FG-GAP repeat domain-containing protein</fullName>
    </submittedName>
</protein>